<dbReference type="EMBL" id="MFDE01000048">
    <property type="protein sequence ID" value="OGE37245.1"/>
    <property type="molecule type" value="Genomic_DNA"/>
</dbReference>
<feature type="transmembrane region" description="Helical" evidence="1">
    <location>
        <begin position="377"/>
        <end position="398"/>
    </location>
</feature>
<feature type="transmembrane region" description="Helical" evidence="1">
    <location>
        <begin position="266"/>
        <end position="287"/>
    </location>
</feature>
<protein>
    <recommendedName>
        <fullName evidence="4">Glycosyltransferase RgtA/B/C/D-like domain-containing protein</fullName>
    </recommendedName>
</protein>
<feature type="transmembrane region" description="Helical" evidence="1">
    <location>
        <begin position="194"/>
        <end position="211"/>
    </location>
</feature>
<evidence type="ECO:0000313" key="3">
    <source>
        <dbReference type="Proteomes" id="UP000176527"/>
    </source>
</evidence>
<feature type="transmembrane region" description="Helical" evidence="1">
    <location>
        <begin position="30"/>
        <end position="52"/>
    </location>
</feature>
<gene>
    <name evidence="2" type="ORF">A3F00_02470</name>
</gene>
<feature type="transmembrane region" description="Helical" evidence="1">
    <location>
        <begin position="165"/>
        <end position="182"/>
    </location>
</feature>
<feature type="transmembrane region" description="Helical" evidence="1">
    <location>
        <begin position="72"/>
        <end position="91"/>
    </location>
</feature>
<feature type="transmembrane region" description="Helical" evidence="1">
    <location>
        <begin position="449"/>
        <end position="467"/>
    </location>
</feature>
<feature type="transmembrane region" description="Helical" evidence="1">
    <location>
        <begin position="307"/>
        <end position="325"/>
    </location>
</feature>
<feature type="transmembrane region" description="Helical" evidence="1">
    <location>
        <begin position="345"/>
        <end position="365"/>
    </location>
</feature>
<feature type="transmembrane region" description="Helical" evidence="1">
    <location>
        <begin position="242"/>
        <end position="260"/>
    </location>
</feature>
<evidence type="ECO:0008006" key="4">
    <source>
        <dbReference type="Google" id="ProtNLM"/>
    </source>
</evidence>
<keyword evidence="1" id="KW-0472">Membrane</keyword>
<comment type="caution">
    <text evidence="2">The sequence shown here is derived from an EMBL/GenBank/DDBJ whole genome shotgun (WGS) entry which is preliminary data.</text>
</comment>
<feature type="transmembrane region" description="Helical" evidence="1">
    <location>
        <begin position="418"/>
        <end position="442"/>
    </location>
</feature>
<name>A0A1F5K8V6_9BACT</name>
<evidence type="ECO:0000256" key="1">
    <source>
        <dbReference type="SAM" id="Phobius"/>
    </source>
</evidence>
<organism evidence="2 3">
    <name type="scientific">Candidatus Daviesbacteria bacterium RIFCSPHIGHO2_12_FULL_37_11</name>
    <dbReference type="NCBI Taxonomy" id="1797777"/>
    <lineage>
        <taxon>Bacteria</taxon>
        <taxon>Candidatus Daviesiibacteriota</taxon>
    </lineage>
</organism>
<dbReference type="AlphaFoldDB" id="A0A1F5K8V6"/>
<keyword evidence="1" id="KW-0812">Transmembrane</keyword>
<feature type="transmembrane region" description="Helical" evidence="1">
    <location>
        <begin position="138"/>
        <end position="159"/>
    </location>
</feature>
<sequence>MIRILLIILLSIPIFQFRIYWLLVDSISVGWAYVIDQLLPLVVTCIFAFLIVKKNVQFIKIKQWLKTNALPLLAITVTILVVHGWILGNYFMGEEPNTILTNVNNRNKEVLVYGILRGYHYGIYVLSYELFHTHAMLYNVVALTLYVLTAAILYIFLNLLFNKKIIPAFIGTLFFVTTPSYMDMFFWQSNFSGMPIALSVGMLSLIFLLAYQKNNKMSFYLLSLLFFLSMIKIGFNRMHAFIVLPLFMCLFPIISGKFNKLGIKKIFFTALPFICIFLSFILMIFIFPDQVFEKGISIRGAPLNVEGYTTVFLMFIAYLFIPSQFAETYYPKIKHFLIGSSEVSITILFGALGFALLVVVGLIALRHIRKEWGRLLIFALVTIFSNLILTPLFIQGYNNSPAGIDQRFSNTGVSNGPGIRYVFVSAMGFSLLVAVLTYWVVINKRKYRNILLITIFVLFVYYSYLSITSYKSALESINPGKSAVPNSVFSMVPKDGKKKLLYSVNPQYNAIDSKIGDWIHAFYKLDELKYSNSFTDVSGLIDSGSYERSNFYAFYNNPLTQSFKDVSELARVEFYDGAIPVAIQPIQDSTLMTSFTDSDNLSFPRVLSRGIYILKDINLRVLSPHKFTISIQKQMIFNEFPYVDAFIVKEDKIWRGAPFPMEIWDMLKNKPLIVDIGQLNVPLSVPSLGNQTIDKYPLDFRLKAARELIKRENSKEPNEIIMSDVEKINKHYIDTPEILSTYLESPSFNSLVFVYACAEDSDWDNQNSSQLIVSGIWYMKEFRLGNSTNEKLEDSLTCFGSVLRRIVLVGPPVPGKINVNLEFQ</sequence>
<dbReference type="Proteomes" id="UP000176527">
    <property type="component" value="Unassembled WGS sequence"/>
</dbReference>
<feature type="transmembrane region" description="Helical" evidence="1">
    <location>
        <begin position="5"/>
        <end position="24"/>
    </location>
</feature>
<accession>A0A1F5K8V6</accession>
<proteinExistence type="predicted"/>
<evidence type="ECO:0000313" key="2">
    <source>
        <dbReference type="EMBL" id="OGE37245.1"/>
    </source>
</evidence>
<keyword evidence="1" id="KW-1133">Transmembrane helix</keyword>
<reference evidence="2 3" key="1">
    <citation type="journal article" date="2016" name="Nat. Commun.">
        <title>Thousands of microbial genomes shed light on interconnected biogeochemical processes in an aquifer system.</title>
        <authorList>
            <person name="Anantharaman K."/>
            <person name="Brown C.T."/>
            <person name="Hug L.A."/>
            <person name="Sharon I."/>
            <person name="Castelle C.J."/>
            <person name="Probst A.J."/>
            <person name="Thomas B.C."/>
            <person name="Singh A."/>
            <person name="Wilkins M.J."/>
            <person name="Karaoz U."/>
            <person name="Brodie E.L."/>
            <person name="Williams K.H."/>
            <person name="Hubbard S.S."/>
            <person name="Banfield J.F."/>
        </authorList>
    </citation>
    <scope>NUCLEOTIDE SEQUENCE [LARGE SCALE GENOMIC DNA]</scope>
</reference>